<evidence type="ECO:0000313" key="1">
    <source>
        <dbReference type="EMBL" id="KAI4306711.1"/>
    </source>
</evidence>
<dbReference type="Proteomes" id="UP000828941">
    <property type="component" value="Chromosome 12"/>
</dbReference>
<name>A0ACB9LBQ0_BAUVA</name>
<comment type="caution">
    <text evidence="1">The sequence shown here is derived from an EMBL/GenBank/DDBJ whole genome shotgun (WGS) entry which is preliminary data.</text>
</comment>
<keyword evidence="2" id="KW-1185">Reference proteome</keyword>
<proteinExistence type="predicted"/>
<evidence type="ECO:0000313" key="2">
    <source>
        <dbReference type="Proteomes" id="UP000828941"/>
    </source>
</evidence>
<organism evidence="1 2">
    <name type="scientific">Bauhinia variegata</name>
    <name type="common">Purple orchid tree</name>
    <name type="synonym">Phanera variegata</name>
    <dbReference type="NCBI Taxonomy" id="167791"/>
    <lineage>
        <taxon>Eukaryota</taxon>
        <taxon>Viridiplantae</taxon>
        <taxon>Streptophyta</taxon>
        <taxon>Embryophyta</taxon>
        <taxon>Tracheophyta</taxon>
        <taxon>Spermatophyta</taxon>
        <taxon>Magnoliopsida</taxon>
        <taxon>eudicotyledons</taxon>
        <taxon>Gunneridae</taxon>
        <taxon>Pentapetalae</taxon>
        <taxon>rosids</taxon>
        <taxon>fabids</taxon>
        <taxon>Fabales</taxon>
        <taxon>Fabaceae</taxon>
        <taxon>Cercidoideae</taxon>
        <taxon>Cercideae</taxon>
        <taxon>Bauhiniinae</taxon>
        <taxon>Bauhinia</taxon>
    </lineage>
</organism>
<gene>
    <name evidence="1" type="ORF">L6164_029965</name>
</gene>
<reference evidence="1 2" key="1">
    <citation type="journal article" date="2022" name="DNA Res.">
        <title>Chromosomal-level genome assembly of the orchid tree Bauhinia variegata (Leguminosae; Cercidoideae) supports the allotetraploid origin hypothesis of Bauhinia.</title>
        <authorList>
            <person name="Zhong Y."/>
            <person name="Chen Y."/>
            <person name="Zheng D."/>
            <person name="Pang J."/>
            <person name="Liu Y."/>
            <person name="Luo S."/>
            <person name="Meng S."/>
            <person name="Qian L."/>
            <person name="Wei D."/>
            <person name="Dai S."/>
            <person name="Zhou R."/>
        </authorList>
    </citation>
    <scope>NUCLEOTIDE SEQUENCE [LARGE SCALE GENOMIC DNA]</scope>
    <source>
        <strain evidence="1">BV-YZ2020</strain>
    </source>
</reference>
<dbReference type="EMBL" id="CM039437">
    <property type="protein sequence ID" value="KAI4306711.1"/>
    <property type="molecule type" value="Genomic_DNA"/>
</dbReference>
<sequence length="1620" mass="183737">MSRMPWLLRKFKVSIHSSFIDHLACNGLLLLFVRTSGYHLRSIYPNELGNLENEWEFEENLESITIDPFYEAHVDPVSFAPQTWVNSNVDGIIPYWSVSPAEVSLDVPSIPTVSAADSSLENNDFPETVNFMSQILMEENLDQKQPIIFYPLSLQVTEKSFYDALKENHTSFPNDFPLDMYQKVESPDVDGSGSNNSSSNPVDVSCQGNPYDAKVSSSDTPTSYDHAFQLSSGIISQNPSQPPNALTNTGDETMGVGSSINETLAQNIFSNAESVLQFKRGLEEGSKFLPKGTQLTTGLENNSLARELNGKATKKVFSMEKDVRESSHRLNGRKNHDREGIEPEEGRSNKQLAAYVDESELTEMFDRVLLSIGNVPLCDEHGGLQNGSVKMAQPNSSDGGKTRSKKRGNKKETVDFRTLLILCAQAVSGNDNRTANELLKQIRQHSSPIGDASQRLAHYFANGLEARLVGARTTGTQTLLISLFSKRISTADFLKANQVIFNACPFKFAHFFSYKIILKAAEKSKSLHIVDFGISYGFQWPMLIKFLSERSNGPPKLRITGIEFPQSGFRPTERIEETGRLLANYCKRFNVPFEFKAIASQKWETIQIEEFNIDSNELLVVNELMRFKTFLDDTVEVNNPKNAVLKLIKMINPNIYVQTIINGAFNSPFFLTRFREALFHFSAIYDMFDTLIPREDKWRLMIEREFLGRDALNVIACEGLQRVVRPETYKQWQVRIARIGFRQLPLDKELMDKFRGKLKACIIWCYWEHGGLIVENIFWYQVHLTGWMLMISCCTLTRLSLCLRQVAPVNHYSDFGFLNLCFANEGFWHNVRVASRLGSLENSRSFIDHLAGNGLLLFFVDKLSFTKDLYVDPNDLRYLENEWEFEESLDSITIDPFYEADVDPVSFAPQTWVNSDVDEIVPFWNVSPAEVALDVPSIPVASAADSSLENNDFSETVKNMSQILMEESPDQKQSISFDPLSLQATEKSFYDALKENHTSSPNEHPLDMYQNVESPDVDGSGSNSSSSNPVDVSCRGNPCDVKLSSSETPTLSDHAFQFNSGTISQKPSQPPNALTNIVDGMMGAGSSINETLAQNIFSSAESVLQFRRGLEEGRKFLPKGTQLTTGLENNSLSLELNGKARKEVFNMEKDVRESSHRLNGRKNHDREGIEPEEGRSNKQLAVYVDESELTEIFDQVLLAIGNCHLCNEHEGLQNGSAKVTQPNSSDGGKTRTKKRGNKKETVDLRTLLILCAQAVSGNDNRTANELLKQIRQHSSPLGDASQRLAHYFANGLEERLVGATGTQKLSVSLFSKRISTADSLKAQQIIFNACPFKRFAHYFSYKMILKAAEKSKSLHIIDFGISYGFQWPMLIKFLSERSSGPPKLRITGIDYPQTGFRPAERIEETGRLLANYCKRFNVPFEFKAIASQKWETIQIEEFNIDSNELLVVNDLMRFKSLLDDTIEVNNPRNAVLNLVKMMNPNIFVQTVVNGAYNSPFFLTRFREALFHFSAMYDIFDTLVPREDEWRLMTERELLGREALNVVACEGFERIVRPETYKQWQVRNTRIGFRQLPLDKELMDKFRRKFKSWYHRDFIIDEDNNWMLQGWKGRILYASTCWVPA</sequence>
<accession>A0ACB9LBQ0</accession>
<protein>
    <submittedName>
        <fullName evidence="1">Uncharacterized protein</fullName>
    </submittedName>
</protein>